<keyword evidence="2" id="KW-1185">Reference proteome</keyword>
<proteinExistence type="predicted"/>
<sequence length="286" mass="32797">DYISRMKKNQDKMYFVTGASVEEVEKSPFIEGFVARGYEVLYMVEPIDEMLVQHMPGHGGKMFQNIAKGDVKFDTGIDGIESFTQLKFKFAKLTEWMQIVLADQVEKIILSSRLTTSPCAVVANEWGWTGSMERMMAAQPFKQENEFLKEFYAKQKKILEINPYHPLVIGLLDRVEKEQTDETSKELVQVLYDSTLIRSGYDLKDKLKFAEMVEKILRKNLGIDLNAKPEINIVPAEDVDSTEKKSSEDEDLFKEFDRDEPPVKPSTDADDDSTDPTKPSFKHDEL</sequence>
<evidence type="ECO:0000313" key="2">
    <source>
        <dbReference type="Proteomes" id="UP000789366"/>
    </source>
</evidence>
<organism evidence="1 2">
    <name type="scientific">Cetraspora pellucida</name>
    <dbReference type="NCBI Taxonomy" id="1433469"/>
    <lineage>
        <taxon>Eukaryota</taxon>
        <taxon>Fungi</taxon>
        <taxon>Fungi incertae sedis</taxon>
        <taxon>Mucoromycota</taxon>
        <taxon>Glomeromycotina</taxon>
        <taxon>Glomeromycetes</taxon>
        <taxon>Diversisporales</taxon>
        <taxon>Gigasporaceae</taxon>
        <taxon>Cetraspora</taxon>
    </lineage>
</organism>
<protein>
    <submittedName>
        <fullName evidence="1">17398_t:CDS:1</fullName>
    </submittedName>
</protein>
<name>A0ACA9P2U1_9GLOM</name>
<feature type="non-terminal residue" evidence="1">
    <location>
        <position position="1"/>
    </location>
</feature>
<gene>
    <name evidence="1" type="ORF">SPELUC_LOCUS10667</name>
</gene>
<dbReference type="Proteomes" id="UP000789366">
    <property type="component" value="Unassembled WGS sequence"/>
</dbReference>
<dbReference type="EMBL" id="CAJVPW010020515">
    <property type="protein sequence ID" value="CAG8689426.1"/>
    <property type="molecule type" value="Genomic_DNA"/>
</dbReference>
<comment type="caution">
    <text evidence="1">The sequence shown here is derived from an EMBL/GenBank/DDBJ whole genome shotgun (WGS) entry which is preliminary data.</text>
</comment>
<evidence type="ECO:0000313" key="1">
    <source>
        <dbReference type="EMBL" id="CAG8689426.1"/>
    </source>
</evidence>
<reference evidence="1" key="1">
    <citation type="submission" date="2021-06" db="EMBL/GenBank/DDBJ databases">
        <authorList>
            <person name="Kallberg Y."/>
            <person name="Tangrot J."/>
            <person name="Rosling A."/>
        </authorList>
    </citation>
    <scope>NUCLEOTIDE SEQUENCE</scope>
    <source>
        <strain evidence="1">28 12/20/2015</strain>
    </source>
</reference>
<accession>A0ACA9P2U1</accession>